<protein>
    <submittedName>
        <fullName evidence="1">Uncharacterized protein</fullName>
    </submittedName>
</protein>
<dbReference type="EMBL" id="CP069482">
    <property type="protein sequence ID" value="QRO76342.1"/>
    <property type="molecule type" value="Genomic_DNA"/>
</dbReference>
<dbReference type="Proteomes" id="UP000625568">
    <property type="component" value="Chromosome 1"/>
</dbReference>
<organism evidence="1 2">
    <name type="scientific">Burkholderia dolosa</name>
    <dbReference type="NCBI Taxonomy" id="152500"/>
    <lineage>
        <taxon>Bacteria</taxon>
        <taxon>Pseudomonadati</taxon>
        <taxon>Pseudomonadota</taxon>
        <taxon>Betaproteobacteria</taxon>
        <taxon>Burkholderiales</taxon>
        <taxon>Burkholderiaceae</taxon>
        <taxon>Burkholderia</taxon>
        <taxon>Burkholderia cepacia complex</taxon>
    </lineage>
</organism>
<reference evidence="1 2" key="1">
    <citation type="submission" date="2021-02" db="EMBL/GenBank/DDBJ databases">
        <title>FDA dAtabase for Regulatory Grade micrObial Sequences (FDA-ARGOS): Supporting development and validation of Infectious Disease Dx tests.</title>
        <authorList>
            <person name="Minogue T."/>
            <person name="Wolcott M."/>
            <person name="Wasieloski L."/>
            <person name="Aguilar W."/>
            <person name="Moore D."/>
            <person name="Jaissle J."/>
            <person name="Tallon L."/>
            <person name="Sadzewicz L."/>
            <person name="Zhao X."/>
            <person name="Boylan J."/>
            <person name="Ott S."/>
            <person name="Bowen H."/>
            <person name="Vavikolanu K."/>
            <person name="Mehta A."/>
            <person name="Aluvathingal J."/>
            <person name="Nadendla S."/>
            <person name="Yan Y."/>
            <person name="Sichtig H."/>
        </authorList>
    </citation>
    <scope>NUCLEOTIDE SEQUENCE [LARGE SCALE GENOMIC DNA]</scope>
    <source>
        <strain evidence="1 2">FDAARGOS_1272</strain>
    </source>
</reference>
<name>A0A892I0N9_9BURK</name>
<dbReference type="RefSeq" id="WP_134220898.1">
    <property type="nucleotide sequence ID" value="NZ_CP033840.1"/>
</dbReference>
<sequence>MSAQVLEKSLFLLHDTPASLYDGQSGTARRRDQFHNNAAPWDPYQTQMKISKSGMGSQAVPALLMR</sequence>
<evidence type="ECO:0000313" key="2">
    <source>
        <dbReference type="Proteomes" id="UP000625568"/>
    </source>
</evidence>
<proteinExistence type="predicted"/>
<gene>
    <name evidence="1" type="ORF">I6K02_10410</name>
</gene>
<accession>A0A892I0N9</accession>
<evidence type="ECO:0000313" key="1">
    <source>
        <dbReference type="EMBL" id="QRO76342.1"/>
    </source>
</evidence>
<dbReference type="GeneID" id="93127045"/>
<keyword evidence="2" id="KW-1185">Reference proteome</keyword>
<dbReference type="AlphaFoldDB" id="A0A892I0N9"/>